<proteinExistence type="predicted"/>
<feature type="compositionally biased region" description="Basic and acidic residues" evidence="1">
    <location>
        <begin position="46"/>
        <end position="55"/>
    </location>
</feature>
<protein>
    <submittedName>
        <fullName evidence="4">Uncharacterized protein LOC106470175</fullName>
    </submittedName>
</protein>
<gene>
    <name evidence="4" type="primary">LOC106470175</name>
</gene>
<feature type="region of interest" description="Disordered" evidence="1">
    <location>
        <begin position="115"/>
        <end position="139"/>
    </location>
</feature>
<keyword evidence="2" id="KW-0732">Signal</keyword>
<dbReference type="Proteomes" id="UP000694941">
    <property type="component" value="Unplaced"/>
</dbReference>
<keyword evidence="3" id="KW-1185">Reference proteome</keyword>
<feature type="compositionally biased region" description="Polar residues" evidence="1">
    <location>
        <begin position="130"/>
        <end position="139"/>
    </location>
</feature>
<evidence type="ECO:0000256" key="2">
    <source>
        <dbReference type="SAM" id="SignalP"/>
    </source>
</evidence>
<evidence type="ECO:0000256" key="1">
    <source>
        <dbReference type="SAM" id="MobiDB-lite"/>
    </source>
</evidence>
<feature type="region of interest" description="Disordered" evidence="1">
    <location>
        <begin position="27"/>
        <end position="55"/>
    </location>
</feature>
<feature type="chain" id="PRO_5047281905" evidence="2">
    <location>
        <begin position="23"/>
        <end position="139"/>
    </location>
</feature>
<feature type="signal peptide" evidence="2">
    <location>
        <begin position="1"/>
        <end position="22"/>
    </location>
</feature>
<organism evidence="3 4">
    <name type="scientific">Limulus polyphemus</name>
    <name type="common">Atlantic horseshoe crab</name>
    <dbReference type="NCBI Taxonomy" id="6850"/>
    <lineage>
        <taxon>Eukaryota</taxon>
        <taxon>Metazoa</taxon>
        <taxon>Ecdysozoa</taxon>
        <taxon>Arthropoda</taxon>
        <taxon>Chelicerata</taxon>
        <taxon>Merostomata</taxon>
        <taxon>Xiphosura</taxon>
        <taxon>Limulidae</taxon>
        <taxon>Limulus</taxon>
    </lineage>
</organism>
<accession>A0ABM1BPI0</accession>
<sequence length="139" mass="15167">MKPVHAVILLCFLGSLLLQSQCSPTAKGDVKDANDEDDIENAAQQKTDDDEKTTKEKEIEIMEAGILDSIQKFFNSDDPESGVTKISDYVKRFGVVLKDLVTRAVSGINGLIKGLSNKEDSDGEKEEVATISTEMEGSR</sequence>
<name>A0ABM1BPI0_LIMPO</name>
<dbReference type="RefSeq" id="XP_013786159.1">
    <property type="nucleotide sequence ID" value="XM_013930705.2"/>
</dbReference>
<dbReference type="GeneID" id="106470175"/>
<evidence type="ECO:0000313" key="4">
    <source>
        <dbReference type="RefSeq" id="XP_013786159.1"/>
    </source>
</evidence>
<evidence type="ECO:0000313" key="3">
    <source>
        <dbReference type="Proteomes" id="UP000694941"/>
    </source>
</evidence>
<reference evidence="4" key="1">
    <citation type="submission" date="2025-08" db="UniProtKB">
        <authorList>
            <consortium name="RefSeq"/>
        </authorList>
    </citation>
    <scope>IDENTIFICATION</scope>
    <source>
        <tissue evidence="4">Muscle</tissue>
    </source>
</reference>